<reference evidence="8" key="1">
    <citation type="journal article" date="2019" name="Int. J. Syst. Evol. Microbiol.">
        <title>The Global Catalogue of Microorganisms (GCM) 10K type strain sequencing project: providing services to taxonomists for standard genome sequencing and annotation.</title>
        <authorList>
            <consortium name="The Broad Institute Genomics Platform"/>
            <consortium name="The Broad Institute Genome Sequencing Center for Infectious Disease"/>
            <person name="Wu L."/>
            <person name="Ma J."/>
        </authorList>
    </citation>
    <scope>NUCLEOTIDE SEQUENCE [LARGE SCALE GENOMIC DNA]</scope>
    <source>
        <strain evidence="8">CGMCC 4.1648</strain>
    </source>
</reference>
<dbReference type="PANTHER" id="PTHR19211:SF14">
    <property type="entry name" value="ATP-BINDING CASSETTE SUB-FAMILY F MEMBER 1"/>
    <property type="match status" value="1"/>
</dbReference>
<accession>A0ABV9XGH1</accession>
<dbReference type="SMART" id="SM00382">
    <property type="entry name" value="AAA"/>
    <property type="match status" value="2"/>
</dbReference>
<feature type="region of interest" description="Disordered" evidence="5">
    <location>
        <begin position="1"/>
        <end position="22"/>
    </location>
</feature>
<dbReference type="PROSITE" id="PS50893">
    <property type="entry name" value="ABC_TRANSPORTER_2"/>
    <property type="match status" value="2"/>
</dbReference>
<dbReference type="Pfam" id="PF00005">
    <property type="entry name" value="ABC_tran"/>
    <property type="match status" value="2"/>
</dbReference>
<dbReference type="InterPro" id="IPR003593">
    <property type="entry name" value="AAA+_ATPase"/>
</dbReference>
<keyword evidence="4" id="KW-0175">Coiled coil</keyword>
<feature type="domain" description="ABC transporter" evidence="6">
    <location>
        <begin position="385"/>
        <end position="590"/>
    </location>
</feature>
<dbReference type="RefSeq" id="WP_345693803.1">
    <property type="nucleotide sequence ID" value="NZ_BAABIT010000001.1"/>
</dbReference>
<feature type="coiled-coil region" evidence="4">
    <location>
        <begin position="107"/>
        <end position="134"/>
    </location>
</feature>
<keyword evidence="2" id="KW-0547">Nucleotide-binding</keyword>
<dbReference type="Proteomes" id="UP001595829">
    <property type="component" value="Unassembled WGS sequence"/>
</dbReference>
<feature type="region of interest" description="Disordered" evidence="5">
    <location>
        <begin position="302"/>
        <end position="325"/>
    </location>
</feature>
<dbReference type="InterPro" id="IPR003439">
    <property type="entry name" value="ABC_transporter-like_ATP-bd"/>
</dbReference>
<evidence type="ECO:0000313" key="7">
    <source>
        <dbReference type="EMBL" id="MFC5024099.1"/>
    </source>
</evidence>
<sequence length="590" mass="63011">MPTAPVAPADDPRPGDSRAGRSQLAVRDLSKDFGARRVLDRVSFTVRPGERVAVVGENGSGKSTLIRLLAGLDTPDEGEITLRAPGGIAHLAQTSALPHTATVRDAIDAALADLRALERELRRAEETLTDASADELARYGELLDTFAERGGYEADARVAAALDGLGIGGIVPERALGTLSGGERSRLALAGALCSGAELLLLDEPTNHLDIDAVAWLRRRLATHRGTVVVVTHDRAFLREYATTILEVDTDTRTVRRYGDGWDGYRAARESERLRLAQEHREWREETARAEALVDAAGTRLASTGKDPRQGFGKHRRSSEAKLSGRVRAARARLEHLRAHPVPPPPQPLRFTATLRTGPAEPLADGASEAGIRPAPVVPVTVPPVAVAPVVEVDGARVGDRLRVPALRVPAGGRLLVSGPNGAGKTTLLRLLAGVRRADAGHVRVRARVGYLPQEPAPLPTGPGATLLTAYAAGRPGPAEEHADELLAMGLFRAEDLLIPAAGLSAGQRRRVELARLVSRPTDLLVLDEPTNHIAPALTDEFQEALTRYPGAIVLVTHDRVLREAFPGERLHLVAGRPVAPPRVPGRPKL</sequence>
<dbReference type="CDD" id="cd03221">
    <property type="entry name" value="ABCF_EF-3"/>
    <property type="match status" value="1"/>
</dbReference>
<dbReference type="InterPro" id="IPR050611">
    <property type="entry name" value="ABCF"/>
</dbReference>
<keyword evidence="3 7" id="KW-0067">ATP-binding</keyword>
<dbReference type="InterPro" id="IPR017871">
    <property type="entry name" value="ABC_transporter-like_CS"/>
</dbReference>
<dbReference type="Gene3D" id="3.40.50.300">
    <property type="entry name" value="P-loop containing nucleotide triphosphate hydrolases"/>
    <property type="match status" value="2"/>
</dbReference>
<feature type="domain" description="ABC transporter" evidence="6">
    <location>
        <begin position="24"/>
        <end position="275"/>
    </location>
</feature>
<proteinExistence type="predicted"/>
<dbReference type="SUPFAM" id="SSF52540">
    <property type="entry name" value="P-loop containing nucleoside triphosphate hydrolases"/>
    <property type="match status" value="2"/>
</dbReference>
<protein>
    <submittedName>
        <fullName evidence="7">ABC-F family ATP-binding cassette domain-containing protein</fullName>
    </submittedName>
</protein>
<gene>
    <name evidence="7" type="ORF">ACFPM3_18395</name>
</gene>
<feature type="compositionally biased region" description="Basic and acidic residues" evidence="5">
    <location>
        <begin position="10"/>
        <end position="19"/>
    </location>
</feature>
<evidence type="ECO:0000256" key="5">
    <source>
        <dbReference type="SAM" id="MobiDB-lite"/>
    </source>
</evidence>
<dbReference type="PROSITE" id="PS00211">
    <property type="entry name" value="ABC_TRANSPORTER_1"/>
    <property type="match status" value="2"/>
</dbReference>
<dbReference type="InterPro" id="IPR027417">
    <property type="entry name" value="P-loop_NTPase"/>
</dbReference>
<dbReference type="EMBL" id="JBHSJD010000014">
    <property type="protein sequence ID" value="MFC5024099.1"/>
    <property type="molecule type" value="Genomic_DNA"/>
</dbReference>
<organism evidence="7 8">
    <name type="scientific">Streptomyces coeruleoprunus</name>
    <dbReference type="NCBI Taxonomy" id="285563"/>
    <lineage>
        <taxon>Bacteria</taxon>
        <taxon>Bacillati</taxon>
        <taxon>Actinomycetota</taxon>
        <taxon>Actinomycetes</taxon>
        <taxon>Kitasatosporales</taxon>
        <taxon>Streptomycetaceae</taxon>
        <taxon>Streptomyces</taxon>
    </lineage>
</organism>
<name>A0ABV9XGH1_9ACTN</name>
<dbReference type="PANTHER" id="PTHR19211">
    <property type="entry name" value="ATP-BINDING TRANSPORT PROTEIN-RELATED"/>
    <property type="match status" value="1"/>
</dbReference>
<evidence type="ECO:0000256" key="2">
    <source>
        <dbReference type="ARBA" id="ARBA00022741"/>
    </source>
</evidence>
<evidence type="ECO:0000256" key="3">
    <source>
        <dbReference type="ARBA" id="ARBA00022840"/>
    </source>
</evidence>
<evidence type="ECO:0000259" key="6">
    <source>
        <dbReference type="PROSITE" id="PS50893"/>
    </source>
</evidence>
<keyword evidence="1" id="KW-0677">Repeat</keyword>
<keyword evidence="8" id="KW-1185">Reference proteome</keyword>
<evidence type="ECO:0000313" key="8">
    <source>
        <dbReference type="Proteomes" id="UP001595829"/>
    </source>
</evidence>
<evidence type="ECO:0000256" key="4">
    <source>
        <dbReference type="SAM" id="Coils"/>
    </source>
</evidence>
<evidence type="ECO:0000256" key="1">
    <source>
        <dbReference type="ARBA" id="ARBA00022737"/>
    </source>
</evidence>
<dbReference type="GO" id="GO:0005524">
    <property type="term" value="F:ATP binding"/>
    <property type="evidence" value="ECO:0007669"/>
    <property type="project" value="UniProtKB-KW"/>
</dbReference>
<comment type="caution">
    <text evidence="7">The sequence shown here is derived from an EMBL/GenBank/DDBJ whole genome shotgun (WGS) entry which is preliminary data.</text>
</comment>